<feature type="region of interest" description="Disordered" evidence="1">
    <location>
        <begin position="1"/>
        <end position="35"/>
    </location>
</feature>
<dbReference type="AlphaFoldDB" id="A0AB34GUC1"/>
<keyword evidence="3" id="KW-1185">Reference proteome</keyword>
<evidence type="ECO:0000313" key="2">
    <source>
        <dbReference type="EMBL" id="KAJ8782391.1"/>
    </source>
</evidence>
<gene>
    <name evidence="2" type="ORF">J1605_010099</name>
</gene>
<dbReference type="EMBL" id="JAIQCJ010002112">
    <property type="protein sequence ID" value="KAJ8782391.1"/>
    <property type="molecule type" value="Genomic_DNA"/>
</dbReference>
<dbReference type="Proteomes" id="UP001159641">
    <property type="component" value="Unassembled WGS sequence"/>
</dbReference>
<sequence length="160" mass="18323">MEREENWPKEPEKSVLGTKERHAQTPAEGRGLSGQFEKLKDTKEDWFGGRVVETEESNEDYLKSVVDMITKNQKNPFSYEIKSTVSCKSSKALHDLVSANLTVLSFLSISSRCANSEEKCTERNKHIRIRYKPSLFQHVGIQSSFPGREQYFKVSNLKCS</sequence>
<reference evidence="2 3" key="1">
    <citation type="submission" date="2022-11" db="EMBL/GenBank/DDBJ databases">
        <title>Whole genome sequence of Eschrichtius robustus ER-17-0199.</title>
        <authorList>
            <person name="Bruniche-Olsen A."/>
            <person name="Black A.N."/>
            <person name="Fields C.J."/>
            <person name="Walden K."/>
            <person name="Dewoody J.A."/>
        </authorList>
    </citation>
    <scope>NUCLEOTIDE SEQUENCE [LARGE SCALE GENOMIC DNA]</scope>
    <source>
        <strain evidence="2">ER-17-0199</strain>
        <tissue evidence="2">Blubber</tissue>
    </source>
</reference>
<feature type="compositionally biased region" description="Basic and acidic residues" evidence="1">
    <location>
        <begin position="1"/>
        <end position="23"/>
    </location>
</feature>
<proteinExistence type="predicted"/>
<accession>A0AB34GUC1</accession>
<evidence type="ECO:0000256" key="1">
    <source>
        <dbReference type="SAM" id="MobiDB-lite"/>
    </source>
</evidence>
<name>A0AB34GUC1_ESCRO</name>
<organism evidence="2 3">
    <name type="scientific">Eschrichtius robustus</name>
    <name type="common">California gray whale</name>
    <name type="synonym">Eschrichtius gibbosus</name>
    <dbReference type="NCBI Taxonomy" id="9764"/>
    <lineage>
        <taxon>Eukaryota</taxon>
        <taxon>Metazoa</taxon>
        <taxon>Chordata</taxon>
        <taxon>Craniata</taxon>
        <taxon>Vertebrata</taxon>
        <taxon>Euteleostomi</taxon>
        <taxon>Mammalia</taxon>
        <taxon>Eutheria</taxon>
        <taxon>Laurasiatheria</taxon>
        <taxon>Artiodactyla</taxon>
        <taxon>Whippomorpha</taxon>
        <taxon>Cetacea</taxon>
        <taxon>Mysticeti</taxon>
        <taxon>Eschrichtiidae</taxon>
        <taxon>Eschrichtius</taxon>
    </lineage>
</organism>
<comment type="caution">
    <text evidence="2">The sequence shown here is derived from an EMBL/GenBank/DDBJ whole genome shotgun (WGS) entry which is preliminary data.</text>
</comment>
<protein>
    <submittedName>
        <fullName evidence="2">Uncharacterized protein</fullName>
    </submittedName>
</protein>
<evidence type="ECO:0000313" key="3">
    <source>
        <dbReference type="Proteomes" id="UP001159641"/>
    </source>
</evidence>